<dbReference type="InterPro" id="IPR018673">
    <property type="entry name" value="DUF2141"/>
</dbReference>
<dbReference type="OrthoDB" id="9788332at2"/>
<proteinExistence type="predicted"/>
<dbReference type="RefSeq" id="WP_092579088.1">
    <property type="nucleotide sequence ID" value="NZ_FOFN01000002.1"/>
</dbReference>
<gene>
    <name evidence="2" type="ORF">SAMN05421824_2041</name>
</gene>
<keyword evidence="3" id="KW-1185">Reference proteome</keyword>
<dbReference type="STRING" id="419940.SAMN05421824_2041"/>
<organism evidence="2 3">
    <name type="scientific">Hyunsoonleella jejuensis</name>
    <dbReference type="NCBI Taxonomy" id="419940"/>
    <lineage>
        <taxon>Bacteria</taxon>
        <taxon>Pseudomonadati</taxon>
        <taxon>Bacteroidota</taxon>
        <taxon>Flavobacteriia</taxon>
        <taxon>Flavobacteriales</taxon>
        <taxon>Flavobacteriaceae</taxon>
    </lineage>
</organism>
<reference evidence="2 3" key="1">
    <citation type="submission" date="2016-10" db="EMBL/GenBank/DDBJ databases">
        <authorList>
            <person name="de Groot N.N."/>
        </authorList>
    </citation>
    <scope>NUCLEOTIDE SEQUENCE [LARGE SCALE GENOMIC DNA]</scope>
    <source>
        <strain evidence="2 3">DSM 21035</strain>
    </source>
</reference>
<evidence type="ECO:0000313" key="2">
    <source>
        <dbReference type="EMBL" id="SEQ58616.1"/>
    </source>
</evidence>
<dbReference type="Proteomes" id="UP000198999">
    <property type="component" value="Unassembled WGS sequence"/>
</dbReference>
<sequence length="141" mass="15801">MQHLIKIICFFILSTSITMAQEPKGNSVTVTVSNLENNNGKVFISLYNSEDSFLGRGFKSTFSKIENNSCKVVFKNVPNGTYAISLFHDENDNNKMDTGMFGIPREDYGCSNNAKGFMGPPKWEDAKFTLTNESITQHIKL</sequence>
<evidence type="ECO:0000256" key="1">
    <source>
        <dbReference type="SAM" id="SignalP"/>
    </source>
</evidence>
<keyword evidence="1" id="KW-0732">Signal</keyword>
<dbReference type="Pfam" id="PF09912">
    <property type="entry name" value="DUF2141"/>
    <property type="match status" value="1"/>
</dbReference>
<dbReference type="AlphaFoldDB" id="A0A1H9H8L4"/>
<feature type="chain" id="PRO_5011582760" evidence="1">
    <location>
        <begin position="21"/>
        <end position="141"/>
    </location>
</feature>
<evidence type="ECO:0000313" key="3">
    <source>
        <dbReference type="Proteomes" id="UP000198999"/>
    </source>
</evidence>
<protein>
    <submittedName>
        <fullName evidence="2">Uncharacterized conserved protein, DUF2141 family</fullName>
    </submittedName>
</protein>
<accession>A0A1H9H8L4</accession>
<feature type="signal peptide" evidence="1">
    <location>
        <begin position="1"/>
        <end position="20"/>
    </location>
</feature>
<dbReference type="EMBL" id="FOFN01000002">
    <property type="protein sequence ID" value="SEQ58616.1"/>
    <property type="molecule type" value="Genomic_DNA"/>
</dbReference>
<name>A0A1H9H8L4_9FLAO</name>